<evidence type="ECO:0000313" key="1">
    <source>
        <dbReference type="EMBL" id="RNA14990.1"/>
    </source>
</evidence>
<reference evidence="1 2" key="1">
    <citation type="journal article" date="2018" name="Sci. Rep.">
        <title>Genomic signatures of local adaptation to the degree of environmental predictability in rotifers.</title>
        <authorList>
            <person name="Franch-Gras L."/>
            <person name="Hahn C."/>
            <person name="Garcia-Roger E.M."/>
            <person name="Carmona M.J."/>
            <person name="Serra M."/>
            <person name="Gomez A."/>
        </authorList>
    </citation>
    <scope>NUCLEOTIDE SEQUENCE [LARGE SCALE GENOMIC DNA]</scope>
    <source>
        <strain evidence="1">HYR1</strain>
    </source>
</reference>
<dbReference type="EMBL" id="REGN01005064">
    <property type="protein sequence ID" value="RNA14990.1"/>
    <property type="molecule type" value="Genomic_DNA"/>
</dbReference>
<protein>
    <submittedName>
        <fullName evidence="1">Uncharacterized protein</fullName>
    </submittedName>
</protein>
<organism evidence="1 2">
    <name type="scientific">Brachionus plicatilis</name>
    <name type="common">Marine rotifer</name>
    <name type="synonym">Brachionus muelleri</name>
    <dbReference type="NCBI Taxonomy" id="10195"/>
    <lineage>
        <taxon>Eukaryota</taxon>
        <taxon>Metazoa</taxon>
        <taxon>Spiralia</taxon>
        <taxon>Gnathifera</taxon>
        <taxon>Rotifera</taxon>
        <taxon>Eurotatoria</taxon>
        <taxon>Monogononta</taxon>
        <taxon>Pseudotrocha</taxon>
        <taxon>Ploima</taxon>
        <taxon>Brachionidae</taxon>
        <taxon>Brachionus</taxon>
    </lineage>
</organism>
<sequence length="83" mass="9670">MFIAVFIVEGTQVDMIFDELMKRELEGSRAYLLLEIDNHHSALRIVFGIVNILCEMPDFTEKRLIFGVFLQSQRLVKRQKIVG</sequence>
<comment type="caution">
    <text evidence="1">The sequence shown here is derived from an EMBL/GenBank/DDBJ whole genome shotgun (WGS) entry which is preliminary data.</text>
</comment>
<gene>
    <name evidence="1" type="ORF">BpHYR1_025660</name>
</gene>
<dbReference type="Proteomes" id="UP000276133">
    <property type="component" value="Unassembled WGS sequence"/>
</dbReference>
<evidence type="ECO:0000313" key="2">
    <source>
        <dbReference type="Proteomes" id="UP000276133"/>
    </source>
</evidence>
<accession>A0A3M7QUE9</accession>
<dbReference type="AlphaFoldDB" id="A0A3M7QUE9"/>
<name>A0A3M7QUE9_BRAPC</name>
<keyword evidence="2" id="KW-1185">Reference proteome</keyword>
<proteinExistence type="predicted"/>